<dbReference type="EMBL" id="BAAAZR010000004">
    <property type="protein sequence ID" value="GAA3807290.1"/>
    <property type="molecule type" value="Genomic_DNA"/>
</dbReference>
<dbReference type="SUPFAM" id="SSF55874">
    <property type="entry name" value="ATPase domain of HSP90 chaperone/DNA topoisomerase II/histidine kinase"/>
    <property type="match status" value="1"/>
</dbReference>
<proteinExistence type="predicted"/>
<dbReference type="PANTHER" id="PTHR35526">
    <property type="entry name" value="ANTI-SIGMA-F FACTOR RSBW-RELATED"/>
    <property type="match status" value="1"/>
</dbReference>
<reference evidence="5" key="1">
    <citation type="journal article" date="2019" name="Int. J. Syst. Evol. Microbiol.">
        <title>The Global Catalogue of Microorganisms (GCM) 10K type strain sequencing project: providing services to taxonomists for standard genome sequencing and annotation.</title>
        <authorList>
            <consortium name="The Broad Institute Genomics Platform"/>
            <consortium name="The Broad Institute Genome Sequencing Center for Infectious Disease"/>
            <person name="Wu L."/>
            <person name="Ma J."/>
        </authorList>
    </citation>
    <scope>NUCLEOTIDE SEQUENCE [LARGE SCALE GENOMIC DNA]</scope>
    <source>
        <strain evidence="5">JCM 16908</strain>
    </source>
</reference>
<dbReference type="CDD" id="cd16936">
    <property type="entry name" value="HATPase_RsbW-like"/>
    <property type="match status" value="1"/>
</dbReference>
<keyword evidence="1" id="KW-0723">Serine/threonine-protein kinase</keyword>
<feature type="region of interest" description="Disordered" evidence="2">
    <location>
        <begin position="87"/>
        <end position="106"/>
    </location>
</feature>
<comment type="caution">
    <text evidence="4">The sequence shown here is derived from an EMBL/GenBank/DDBJ whole genome shotgun (WGS) entry which is preliminary data.</text>
</comment>
<dbReference type="Pfam" id="PF13581">
    <property type="entry name" value="HATPase_c_2"/>
    <property type="match status" value="1"/>
</dbReference>
<dbReference type="InterPro" id="IPR003594">
    <property type="entry name" value="HATPase_dom"/>
</dbReference>
<dbReference type="InterPro" id="IPR036890">
    <property type="entry name" value="HATPase_C_sf"/>
</dbReference>
<keyword evidence="5" id="KW-1185">Reference proteome</keyword>
<evidence type="ECO:0000313" key="4">
    <source>
        <dbReference type="EMBL" id="GAA3807290.1"/>
    </source>
</evidence>
<feature type="domain" description="Histidine kinase/HSP90-like ATPase" evidence="3">
    <location>
        <begin position="7"/>
        <end position="132"/>
    </location>
</feature>
<dbReference type="Proteomes" id="UP001500888">
    <property type="component" value="Unassembled WGS sequence"/>
</dbReference>
<keyword evidence="1" id="KW-0418">Kinase</keyword>
<organism evidence="4 5">
    <name type="scientific">Sphaerisporangium flaviroseum</name>
    <dbReference type="NCBI Taxonomy" id="509199"/>
    <lineage>
        <taxon>Bacteria</taxon>
        <taxon>Bacillati</taxon>
        <taxon>Actinomycetota</taxon>
        <taxon>Actinomycetes</taxon>
        <taxon>Streptosporangiales</taxon>
        <taxon>Streptosporangiaceae</taxon>
        <taxon>Sphaerisporangium</taxon>
    </lineage>
</organism>
<gene>
    <name evidence="4" type="ORF">GCM10022226_29340</name>
</gene>
<accession>A0ABP7I1I3</accession>
<dbReference type="PANTHER" id="PTHR35526:SF3">
    <property type="entry name" value="ANTI-SIGMA-F FACTOR RSBW"/>
    <property type="match status" value="1"/>
</dbReference>
<evidence type="ECO:0000256" key="2">
    <source>
        <dbReference type="SAM" id="MobiDB-lite"/>
    </source>
</evidence>
<keyword evidence="1" id="KW-0808">Transferase</keyword>
<name>A0ABP7I1I3_9ACTN</name>
<dbReference type="RefSeq" id="WP_344938990.1">
    <property type="nucleotide sequence ID" value="NZ_BAAAZR010000004.1"/>
</dbReference>
<evidence type="ECO:0000256" key="1">
    <source>
        <dbReference type="ARBA" id="ARBA00022527"/>
    </source>
</evidence>
<protein>
    <recommendedName>
        <fullName evidence="3">Histidine kinase/HSP90-like ATPase domain-containing protein</fullName>
    </recommendedName>
</protein>
<evidence type="ECO:0000313" key="5">
    <source>
        <dbReference type="Proteomes" id="UP001500888"/>
    </source>
</evidence>
<sequence length="137" mass="14968">MSRLALAALPGSVRAARRHVHDLLRMWELPHLIEAAELVVSELSTNAVKATGLSTDSPSYGELSNGLNAICVSLYVSEPYAVIEVWDSSDEPPRRQDADPDDEGGRGLALVAAFANRWGYRRPETGGKVVWAEIQVR</sequence>
<dbReference type="InterPro" id="IPR050267">
    <property type="entry name" value="Anti-sigma-factor_SerPK"/>
</dbReference>
<dbReference type="Gene3D" id="3.30.565.10">
    <property type="entry name" value="Histidine kinase-like ATPase, C-terminal domain"/>
    <property type="match status" value="1"/>
</dbReference>
<evidence type="ECO:0000259" key="3">
    <source>
        <dbReference type="Pfam" id="PF13581"/>
    </source>
</evidence>